<dbReference type="OrthoDB" id="4279at2"/>
<dbReference type="InterPro" id="IPR003730">
    <property type="entry name" value="Cu_polyphenol_OxRdtase"/>
</dbReference>
<evidence type="ECO:0000313" key="12">
    <source>
        <dbReference type="Proteomes" id="UP000235116"/>
    </source>
</evidence>
<dbReference type="InterPro" id="IPR011324">
    <property type="entry name" value="Cytotoxic_necrot_fac-like_cat"/>
</dbReference>
<keyword evidence="3" id="KW-0808">Transferase</keyword>
<dbReference type="Pfam" id="PF02578">
    <property type="entry name" value="Cu-oxidase_4"/>
    <property type="match status" value="1"/>
</dbReference>
<keyword evidence="6" id="KW-0862">Zinc</keyword>
<keyword evidence="12" id="KW-1185">Reference proteome</keyword>
<evidence type="ECO:0000256" key="5">
    <source>
        <dbReference type="ARBA" id="ARBA00022801"/>
    </source>
</evidence>
<proteinExistence type="inferred from homology"/>
<comment type="catalytic activity">
    <reaction evidence="7">
        <text>adenosine + H2O + H(+) = inosine + NH4(+)</text>
        <dbReference type="Rhea" id="RHEA:24408"/>
        <dbReference type="ChEBI" id="CHEBI:15377"/>
        <dbReference type="ChEBI" id="CHEBI:15378"/>
        <dbReference type="ChEBI" id="CHEBI:16335"/>
        <dbReference type="ChEBI" id="CHEBI:17596"/>
        <dbReference type="ChEBI" id="CHEBI:28938"/>
        <dbReference type="EC" id="3.5.4.4"/>
    </reaction>
    <physiologicalReaction direction="left-to-right" evidence="7">
        <dbReference type="Rhea" id="RHEA:24409"/>
    </physiologicalReaction>
</comment>
<evidence type="ECO:0000256" key="10">
    <source>
        <dbReference type="RuleBase" id="RU361274"/>
    </source>
</evidence>
<dbReference type="AlphaFoldDB" id="A0A2K9LKB5"/>
<evidence type="ECO:0000256" key="1">
    <source>
        <dbReference type="ARBA" id="ARBA00000553"/>
    </source>
</evidence>
<dbReference type="InterPro" id="IPR038371">
    <property type="entry name" value="Cu_polyphenol_OxRdtase_sf"/>
</dbReference>
<dbReference type="Gene3D" id="3.60.140.10">
    <property type="entry name" value="CNF1/YfiH-like putative cysteine hydrolases"/>
    <property type="match status" value="1"/>
</dbReference>
<organism evidence="11 12">
    <name type="scientific">Ketobacter alkanivorans</name>
    <dbReference type="NCBI Taxonomy" id="1917421"/>
    <lineage>
        <taxon>Bacteria</taxon>
        <taxon>Pseudomonadati</taxon>
        <taxon>Pseudomonadota</taxon>
        <taxon>Gammaproteobacteria</taxon>
        <taxon>Pseudomonadales</taxon>
        <taxon>Ketobacteraceae</taxon>
        <taxon>Ketobacter</taxon>
    </lineage>
</organism>
<dbReference type="NCBIfam" id="TIGR00726">
    <property type="entry name" value="peptidoglycan editing factor PgeF"/>
    <property type="match status" value="1"/>
</dbReference>
<evidence type="ECO:0000256" key="4">
    <source>
        <dbReference type="ARBA" id="ARBA00022723"/>
    </source>
</evidence>
<evidence type="ECO:0000256" key="6">
    <source>
        <dbReference type="ARBA" id="ARBA00022833"/>
    </source>
</evidence>
<dbReference type="GO" id="GO:0005507">
    <property type="term" value="F:copper ion binding"/>
    <property type="evidence" value="ECO:0007669"/>
    <property type="project" value="TreeGrafter"/>
</dbReference>
<dbReference type="RefSeq" id="WP_101893283.1">
    <property type="nucleotide sequence ID" value="NZ_CP022684.1"/>
</dbReference>
<dbReference type="SUPFAM" id="SSF64438">
    <property type="entry name" value="CNF1/YfiH-like putative cysteine hydrolases"/>
    <property type="match status" value="1"/>
</dbReference>
<evidence type="ECO:0000256" key="2">
    <source>
        <dbReference type="ARBA" id="ARBA00007353"/>
    </source>
</evidence>
<dbReference type="GO" id="GO:0016787">
    <property type="term" value="F:hydrolase activity"/>
    <property type="evidence" value="ECO:0007669"/>
    <property type="project" value="UniProtKB-KW"/>
</dbReference>
<accession>A0A2K9LKB5</accession>
<evidence type="ECO:0000313" key="11">
    <source>
        <dbReference type="EMBL" id="AUM11945.1"/>
    </source>
</evidence>
<gene>
    <name evidence="11" type="ORF">Kalk_05695</name>
</gene>
<dbReference type="PANTHER" id="PTHR30616">
    <property type="entry name" value="UNCHARACTERIZED PROTEIN YFIH"/>
    <property type="match status" value="1"/>
</dbReference>
<reference evidence="12" key="1">
    <citation type="submission" date="2017-08" db="EMBL/GenBank/DDBJ databases">
        <title>Direct submision.</title>
        <authorList>
            <person name="Kim S.-J."/>
            <person name="Rhee S.-K."/>
        </authorList>
    </citation>
    <scope>NUCLEOTIDE SEQUENCE [LARGE SCALE GENOMIC DNA]</scope>
    <source>
        <strain evidence="12">GI5</strain>
    </source>
</reference>
<sequence>MNVLTQEQVQQWLQPGWHIPGVRAWCTTRAGDLSQPPYDGFNTANHVEDDPVAVANCRQALAEYFHWQRQPQWLKQVHGTAVVEARPDGLEREGDAVYSCDAGQICTLHTADCLPVFFAANDGAEVALAHAGWRGLAAGVLEATLAKFACKPHQISVWLGPAIAQSAFEVGAEVREAFLSDSPDQAYCFQSNVRGRWQCDLYELARNRLVRSGINRVGGGEYCTYSDTRFFSFRRQPVTGRMLSLIWIDPAQ</sequence>
<dbReference type="EMBL" id="CP022684">
    <property type="protein sequence ID" value="AUM11945.1"/>
    <property type="molecule type" value="Genomic_DNA"/>
</dbReference>
<comment type="similarity">
    <text evidence="2 10">Belongs to the purine nucleoside phosphorylase YfiH/LACC1 family.</text>
</comment>
<evidence type="ECO:0000256" key="7">
    <source>
        <dbReference type="ARBA" id="ARBA00047989"/>
    </source>
</evidence>
<comment type="catalytic activity">
    <reaction evidence="8">
        <text>adenosine + phosphate = alpha-D-ribose 1-phosphate + adenine</text>
        <dbReference type="Rhea" id="RHEA:27642"/>
        <dbReference type="ChEBI" id="CHEBI:16335"/>
        <dbReference type="ChEBI" id="CHEBI:16708"/>
        <dbReference type="ChEBI" id="CHEBI:43474"/>
        <dbReference type="ChEBI" id="CHEBI:57720"/>
        <dbReference type="EC" id="2.4.2.1"/>
    </reaction>
    <physiologicalReaction direction="left-to-right" evidence="8">
        <dbReference type="Rhea" id="RHEA:27643"/>
    </physiologicalReaction>
</comment>
<dbReference type="Proteomes" id="UP000235116">
    <property type="component" value="Chromosome"/>
</dbReference>
<name>A0A2K9LKB5_9GAMM</name>
<comment type="catalytic activity">
    <reaction evidence="9">
        <text>S-methyl-5'-thioadenosine + phosphate = 5-(methylsulfanyl)-alpha-D-ribose 1-phosphate + adenine</text>
        <dbReference type="Rhea" id="RHEA:11852"/>
        <dbReference type="ChEBI" id="CHEBI:16708"/>
        <dbReference type="ChEBI" id="CHEBI:17509"/>
        <dbReference type="ChEBI" id="CHEBI:43474"/>
        <dbReference type="ChEBI" id="CHEBI:58533"/>
        <dbReference type="EC" id="2.4.2.28"/>
    </reaction>
    <physiologicalReaction direction="left-to-right" evidence="9">
        <dbReference type="Rhea" id="RHEA:11853"/>
    </physiologicalReaction>
</comment>
<evidence type="ECO:0000256" key="3">
    <source>
        <dbReference type="ARBA" id="ARBA00022679"/>
    </source>
</evidence>
<protein>
    <recommendedName>
        <fullName evidence="10">Purine nucleoside phosphorylase</fullName>
    </recommendedName>
</protein>
<evidence type="ECO:0000256" key="8">
    <source>
        <dbReference type="ARBA" id="ARBA00048968"/>
    </source>
</evidence>
<keyword evidence="5" id="KW-0378">Hydrolase</keyword>
<comment type="catalytic activity">
    <reaction evidence="1">
        <text>inosine + phosphate = alpha-D-ribose 1-phosphate + hypoxanthine</text>
        <dbReference type="Rhea" id="RHEA:27646"/>
        <dbReference type="ChEBI" id="CHEBI:17368"/>
        <dbReference type="ChEBI" id="CHEBI:17596"/>
        <dbReference type="ChEBI" id="CHEBI:43474"/>
        <dbReference type="ChEBI" id="CHEBI:57720"/>
        <dbReference type="EC" id="2.4.2.1"/>
    </reaction>
    <physiologicalReaction direction="left-to-right" evidence="1">
        <dbReference type="Rhea" id="RHEA:27647"/>
    </physiologicalReaction>
</comment>
<dbReference type="GO" id="GO:0017061">
    <property type="term" value="F:S-methyl-5-thioadenosine phosphorylase activity"/>
    <property type="evidence" value="ECO:0007669"/>
    <property type="project" value="UniProtKB-EC"/>
</dbReference>
<dbReference type="KEGG" id="kak:Kalk_05695"/>
<dbReference type="PANTHER" id="PTHR30616:SF2">
    <property type="entry name" value="PURINE NUCLEOSIDE PHOSPHORYLASE LACC1"/>
    <property type="match status" value="1"/>
</dbReference>
<evidence type="ECO:0000256" key="9">
    <source>
        <dbReference type="ARBA" id="ARBA00049893"/>
    </source>
</evidence>
<dbReference type="CDD" id="cd16833">
    <property type="entry name" value="YfiH"/>
    <property type="match status" value="1"/>
</dbReference>
<keyword evidence="4" id="KW-0479">Metal-binding</keyword>